<dbReference type="Proteomes" id="UP000460272">
    <property type="component" value="Unassembled WGS sequence"/>
</dbReference>
<feature type="transmembrane region" description="Helical" evidence="5">
    <location>
        <begin position="53"/>
        <end position="73"/>
    </location>
</feature>
<keyword evidence="3 5" id="KW-1133">Transmembrane helix</keyword>
<sequence>MAMSWPGAYWRMAVWHLAELRLYLPVLSAVLILQGAGFALGVGLLFGTMPQAAAIFLVTGAPVMNLITTGLIFEPQLVAEQRTRGTYEFLQSLPVPRSAAALAWYTVALGTALPAVILTLVAGVARYHLSLTVTPMVVPAMLLTCLTGVLLGLAIAHGITAPMAAELASTTLIFVMFGFSPVALPASQLPGWLAAVNQWLPFGSMATIVRAALVNGVASGVPRAYLVVAAWAAGSALVVAWAQGHRR</sequence>
<evidence type="ECO:0000313" key="8">
    <source>
        <dbReference type="Proteomes" id="UP000460272"/>
    </source>
</evidence>
<evidence type="ECO:0000256" key="3">
    <source>
        <dbReference type="ARBA" id="ARBA00022989"/>
    </source>
</evidence>
<evidence type="ECO:0000256" key="4">
    <source>
        <dbReference type="ARBA" id="ARBA00023136"/>
    </source>
</evidence>
<dbReference type="PANTHER" id="PTHR43229">
    <property type="entry name" value="NODULATION PROTEIN J"/>
    <property type="match status" value="1"/>
</dbReference>
<evidence type="ECO:0000313" key="7">
    <source>
        <dbReference type="EMBL" id="TVZ03460.1"/>
    </source>
</evidence>
<feature type="transmembrane region" description="Helical" evidence="5">
    <location>
        <begin position="102"/>
        <end position="125"/>
    </location>
</feature>
<feature type="transmembrane region" description="Helical" evidence="5">
    <location>
        <begin position="224"/>
        <end position="242"/>
    </location>
</feature>
<feature type="transmembrane region" description="Helical" evidence="5">
    <location>
        <begin position="167"/>
        <end position="187"/>
    </location>
</feature>
<dbReference type="RefSeq" id="WP_145856247.1">
    <property type="nucleotide sequence ID" value="NZ_RPFW01000004.1"/>
</dbReference>
<dbReference type="Pfam" id="PF01061">
    <property type="entry name" value="ABC2_membrane"/>
    <property type="match status" value="1"/>
</dbReference>
<comment type="subcellular location">
    <subcellularLocation>
        <location evidence="1">Membrane</location>
        <topology evidence="1">Multi-pass membrane protein</topology>
    </subcellularLocation>
</comment>
<dbReference type="GO" id="GO:0140359">
    <property type="term" value="F:ABC-type transporter activity"/>
    <property type="evidence" value="ECO:0007669"/>
    <property type="project" value="InterPro"/>
</dbReference>
<accession>A0A6P2BX16</accession>
<organism evidence="7 8">
    <name type="scientific">Trebonia kvetii</name>
    <dbReference type="NCBI Taxonomy" id="2480626"/>
    <lineage>
        <taxon>Bacteria</taxon>
        <taxon>Bacillati</taxon>
        <taxon>Actinomycetota</taxon>
        <taxon>Actinomycetes</taxon>
        <taxon>Streptosporangiales</taxon>
        <taxon>Treboniaceae</taxon>
        <taxon>Trebonia</taxon>
    </lineage>
</organism>
<evidence type="ECO:0000256" key="1">
    <source>
        <dbReference type="ARBA" id="ARBA00004141"/>
    </source>
</evidence>
<comment type="caution">
    <text evidence="7">The sequence shown here is derived from an EMBL/GenBank/DDBJ whole genome shotgun (WGS) entry which is preliminary data.</text>
</comment>
<gene>
    <name evidence="7" type="ORF">EAS64_24030</name>
</gene>
<dbReference type="GO" id="GO:0016020">
    <property type="term" value="C:membrane"/>
    <property type="evidence" value="ECO:0007669"/>
    <property type="project" value="UniProtKB-SubCell"/>
</dbReference>
<evidence type="ECO:0000256" key="5">
    <source>
        <dbReference type="SAM" id="Phobius"/>
    </source>
</evidence>
<dbReference type="AlphaFoldDB" id="A0A6P2BX16"/>
<name>A0A6P2BX16_9ACTN</name>
<reference evidence="7 8" key="1">
    <citation type="submission" date="2018-11" db="EMBL/GenBank/DDBJ databases">
        <title>Trebonia kvetii gen.nov., sp.nov., a novel acidophilic actinobacterium, and proposal of the new actinobacterial family Treboniaceae fam. nov.</title>
        <authorList>
            <person name="Rapoport D."/>
            <person name="Sagova-Mareckova M."/>
            <person name="Sedlacek I."/>
            <person name="Provaznik J."/>
            <person name="Kralova S."/>
            <person name="Pavlinic D."/>
            <person name="Benes V."/>
            <person name="Kopecky J."/>
        </authorList>
    </citation>
    <scope>NUCLEOTIDE SEQUENCE [LARGE SCALE GENOMIC DNA]</scope>
    <source>
        <strain evidence="7 8">15Tr583</strain>
    </source>
</reference>
<dbReference type="InterPro" id="IPR051784">
    <property type="entry name" value="Nod_factor_ABC_transporter"/>
</dbReference>
<protein>
    <submittedName>
        <fullName evidence="7">ABC transporter permease</fullName>
    </submittedName>
</protein>
<feature type="domain" description="ABC-2 type transporter transmembrane" evidence="6">
    <location>
        <begin position="29"/>
        <end position="212"/>
    </location>
</feature>
<dbReference type="PANTHER" id="PTHR43229:SF2">
    <property type="entry name" value="NODULATION PROTEIN J"/>
    <property type="match status" value="1"/>
</dbReference>
<keyword evidence="2 5" id="KW-0812">Transmembrane</keyword>
<feature type="transmembrane region" description="Helical" evidence="5">
    <location>
        <begin position="137"/>
        <end position="161"/>
    </location>
</feature>
<evidence type="ECO:0000256" key="2">
    <source>
        <dbReference type="ARBA" id="ARBA00022692"/>
    </source>
</evidence>
<dbReference type="OrthoDB" id="3699899at2"/>
<dbReference type="InterPro" id="IPR013525">
    <property type="entry name" value="ABC2_TM"/>
</dbReference>
<feature type="transmembrane region" description="Helical" evidence="5">
    <location>
        <begin position="20"/>
        <end position="46"/>
    </location>
</feature>
<keyword evidence="4 5" id="KW-0472">Membrane</keyword>
<proteinExistence type="predicted"/>
<dbReference type="EMBL" id="RPFW01000004">
    <property type="protein sequence ID" value="TVZ03460.1"/>
    <property type="molecule type" value="Genomic_DNA"/>
</dbReference>
<keyword evidence="8" id="KW-1185">Reference proteome</keyword>
<evidence type="ECO:0000259" key="6">
    <source>
        <dbReference type="Pfam" id="PF01061"/>
    </source>
</evidence>